<dbReference type="Proteomes" id="UP000030104">
    <property type="component" value="Unassembled WGS sequence"/>
</dbReference>
<dbReference type="OrthoDB" id="440424at2759"/>
<sequence>MLNFIYGCISGRSAKKPHPPTDSRSPESIASAIITKILNADEPYSLHKELKEEFSAESWTDAIAQAILRGLENAIQSGAEMARAASDAAAQSKNAAVGFATEHPVYATLIALGILALLTPWALEVLGFGELGPIEGSFAAAWQRTYAGYVPKKVLFGYFQRLGMKWHWA</sequence>
<dbReference type="EMBL" id="JQGA01001572">
    <property type="protein sequence ID" value="KGO64569.1"/>
    <property type="molecule type" value="Genomic_DNA"/>
</dbReference>
<dbReference type="OMA" id="IVECIWG"/>
<evidence type="ECO:0000313" key="1">
    <source>
        <dbReference type="EMBL" id="KGO64569.1"/>
    </source>
</evidence>
<dbReference type="AlphaFoldDB" id="A0A0A2K9R8"/>
<gene>
    <name evidence="1" type="ORF">PITC_094090</name>
</gene>
<dbReference type="HOGENOM" id="CLU_086437_0_0_1"/>
<proteinExistence type="predicted"/>
<evidence type="ECO:0000313" key="2">
    <source>
        <dbReference type="Proteomes" id="UP000030104"/>
    </source>
</evidence>
<dbReference type="PhylomeDB" id="A0A0A2K9R8"/>
<dbReference type="Gene3D" id="6.10.110.10">
    <property type="match status" value="1"/>
</dbReference>
<dbReference type="InterPro" id="IPR038213">
    <property type="entry name" value="IFI6/IFI27-like_sf"/>
</dbReference>
<name>A0A0A2K9R8_PENIT</name>
<keyword evidence="2" id="KW-1185">Reference proteome</keyword>
<comment type="caution">
    <text evidence="1">The sequence shown here is derived from an EMBL/GenBank/DDBJ whole genome shotgun (WGS) entry which is preliminary data.</text>
</comment>
<reference evidence="1 2" key="1">
    <citation type="journal article" date="2015" name="Mol. Plant Microbe Interact.">
        <title>Genome, transcriptome, and functional analyses of Penicillium expansum provide new insights into secondary metabolism and pathogenicity.</title>
        <authorList>
            <person name="Ballester A.R."/>
            <person name="Marcet-Houben M."/>
            <person name="Levin E."/>
            <person name="Sela N."/>
            <person name="Selma-Lazaro C."/>
            <person name="Carmona L."/>
            <person name="Wisniewski M."/>
            <person name="Droby S."/>
            <person name="Gonzalez-Candelas L."/>
            <person name="Gabaldon T."/>
        </authorList>
    </citation>
    <scope>NUCLEOTIDE SEQUENCE [LARGE SCALE GENOMIC DNA]</scope>
    <source>
        <strain evidence="1 2">PHI-1</strain>
    </source>
</reference>
<accession>A0A0A2K9R8</accession>
<organism evidence="1 2">
    <name type="scientific">Penicillium italicum</name>
    <name type="common">Blue mold</name>
    <dbReference type="NCBI Taxonomy" id="40296"/>
    <lineage>
        <taxon>Eukaryota</taxon>
        <taxon>Fungi</taxon>
        <taxon>Dikarya</taxon>
        <taxon>Ascomycota</taxon>
        <taxon>Pezizomycotina</taxon>
        <taxon>Eurotiomycetes</taxon>
        <taxon>Eurotiomycetidae</taxon>
        <taxon>Eurotiales</taxon>
        <taxon>Aspergillaceae</taxon>
        <taxon>Penicillium</taxon>
    </lineage>
</organism>
<protein>
    <submittedName>
        <fullName evidence="1">Uncharacterized protein</fullName>
    </submittedName>
</protein>